<protein>
    <submittedName>
        <fullName evidence="1">Uncharacterized protein</fullName>
    </submittedName>
</protein>
<dbReference type="EMBL" id="PFGC01000030">
    <property type="protein sequence ID" value="PIW37022.1"/>
    <property type="molecule type" value="Genomic_DNA"/>
</dbReference>
<comment type="caution">
    <text evidence="1">The sequence shown here is derived from an EMBL/GenBank/DDBJ whole genome shotgun (WGS) entry which is preliminary data.</text>
</comment>
<gene>
    <name evidence="1" type="ORF">COW24_02360</name>
</gene>
<accession>A0A2M7H461</accession>
<organism evidence="1 2">
    <name type="scientific">Candidatus Kerfeldbacteria bacterium CG15_BIG_FIL_POST_REV_8_21_14_020_45_12</name>
    <dbReference type="NCBI Taxonomy" id="2014247"/>
    <lineage>
        <taxon>Bacteria</taxon>
        <taxon>Candidatus Kerfeldiibacteriota</taxon>
    </lineage>
</organism>
<name>A0A2M7H461_9BACT</name>
<proteinExistence type="predicted"/>
<sequence length="422" mass="48397">MNSATSTHLTNLLGLKKPQQQILENYIKTLEDITGDTRAIDQWAVQNLASWGVAMRALGLSEKSGSAEIRSALQREIEKLDVALREFFHEPNLSTASGWSGVIEKVKETLKPENRLGFFLKHDVAKRLLKELPPSELLEHFKLTTVDELLARFSVETIFASFRFAVSREYGDALLERYLTLTPDDFEHREISFVLMSSDDWFDLAEDFAKGKLHPFSHLKEMGVIFVIPNPKAAESTAVFKVLITLLFHYLYEVGFYSKYFIRIAEEKPEEFGELLKQVILGGIGTDQLSIGAVRITHQYYTKKPHPDPRVFEPHVMPEPIHWHNARRLLRDMMCDTPAYSSCILDIWDTNFSVGNLVDGQLFSLNYADNIVSVASQSQKTYHLFEDVWNQIFITFSSEHVLEEVLRNNLETGFINLQILHK</sequence>
<evidence type="ECO:0000313" key="2">
    <source>
        <dbReference type="Proteomes" id="UP000230292"/>
    </source>
</evidence>
<dbReference type="Proteomes" id="UP000230292">
    <property type="component" value="Unassembled WGS sequence"/>
</dbReference>
<reference evidence="1 2" key="1">
    <citation type="submission" date="2017-09" db="EMBL/GenBank/DDBJ databases">
        <title>Depth-based differentiation of microbial function through sediment-hosted aquifers and enrichment of novel symbionts in the deep terrestrial subsurface.</title>
        <authorList>
            <person name="Probst A.J."/>
            <person name="Ladd B."/>
            <person name="Jarett J.K."/>
            <person name="Geller-Mcgrath D.E."/>
            <person name="Sieber C.M."/>
            <person name="Emerson J.B."/>
            <person name="Anantharaman K."/>
            <person name="Thomas B.C."/>
            <person name="Malmstrom R."/>
            <person name="Stieglmeier M."/>
            <person name="Klingl A."/>
            <person name="Woyke T."/>
            <person name="Ryan C.M."/>
            <person name="Banfield J.F."/>
        </authorList>
    </citation>
    <scope>NUCLEOTIDE SEQUENCE [LARGE SCALE GENOMIC DNA]</scope>
    <source>
        <strain evidence="1">CG15_BIG_FIL_POST_REV_8_21_14_020_45_12</strain>
    </source>
</reference>
<evidence type="ECO:0000313" key="1">
    <source>
        <dbReference type="EMBL" id="PIW37022.1"/>
    </source>
</evidence>
<dbReference type="AlphaFoldDB" id="A0A2M7H461"/>